<gene>
    <name evidence="1" type="ORF">SKAU_G00319500</name>
</gene>
<dbReference type="AlphaFoldDB" id="A0A9Q1ENJ4"/>
<name>A0A9Q1ENJ4_SYNKA</name>
<accession>A0A9Q1ENJ4</accession>
<organism evidence="1 2">
    <name type="scientific">Synaphobranchus kaupii</name>
    <name type="common">Kaup's arrowtooth eel</name>
    <dbReference type="NCBI Taxonomy" id="118154"/>
    <lineage>
        <taxon>Eukaryota</taxon>
        <taxon>Metazoa</taxon>
        <taxon>Chordata</taxon>
        <taxon>Craniata</taxon>
        <taxon>Vertebrata</taxon>
        <taxon>Euteleostomi</taxon>
        <taxon>Actinopterygii</taxon>
        <taxon>Neopterygii</taxon>
        <taxon>Teleostei</taxon>
        <taxon>Anguilliformes</taxon>
        <taxon>Synaphobranchidae</taxon>
        <taxon>Synaphobranchus</taxon>
    </lineage>
</organism>
<evidence type="ECO:0000313" key="1">
    <source>
        <dbReference type="EMBL" id="KAJ8342022.1"/>
    </source>
</evidence>
<sequence>MLSGEAYLGSSAAGGLQGRLSLRSAFYSLHCEAGFVQAFIRREPREPKARALRAGPAIGGGPSLELVRRAKRAPAQTLRQALNVTSKNPD</sequence>
<reference evidence="1" key="1">
    <citation type="journal article" date="2023" name="Science">
        <title>Genome structures resolve the early diversification of teleost fishes.</title>
        <authorList>
            <person name="Parey E."/>
            <person name="Louis A."/>
            <person name="Montfort J."/>
            <person name="Bouchez O."/>
            <person name="Roques C."/>
            <person name="Iampietro C."/>
            <person name="Lluch J."/>
            <person name="Castinel A."/>
            <person name="Donnadieu C."/>
            <person name="Desvignes T."/>
            <person name="Floi Bucao C."/>
            <person name="Jouanno E."/>
            <person name="Wen M."/>
            <person name="Mejri S."/>
            <person name="Dirks R."/>
            <person name="Jansen H."/>
            <person name="Henkel C."/>
            <person name="Chen W.J."/>
            <person name="Zahm M."/>
            <person name="Cabau C."/>
            <person name="Klopp C."/>
            <person name="Thompson A.W."/>
            <person name="Robinson-Rechavi M."/>
            <person name="Braasch I."/>
            <person name="Lecointre G."/>
            <person name="Bobe J."/>
            <person name="Postlethwait J.H."/>
            <person name="Berthelot C."/>
            <person name="Roest Crollius H."/>
            <person name="Guiguen Y."/>
        </authorList>
    </citation>
    <scope>NUCLEOTIDE SEQUENCE</scope>
    <source>
        <strain evidence="1">WJC10195</strain>
    </source>
</reference>
<proteinExistence type="predicted"/>
<keyword evidence="2" id="KW-1185">Reference proteome</keyword>
<protein>
    <submittedName>
        <fullName evidence="1">Uncharacterized protein</fullName>
    </submittedName>
</protein>
<evidence type="ECO:0000313" key="2">
    <source>
        <dbReference type="Proteomes" id="UP001152622"/>
    </source>
</evidence>
<dbReference type="Proteomes" id="UP001152622">
    <property type="component" value="Chromosome 14"/>
</dbReference>
<comment type="caution">
    <text evidence="1">The sequence shown here is derived from an EMBL/GenBank/DDBJ whole genome shotgun (WGS) entry which is preliminary data.</text>
</comment>
<dbReference type="EMBL" id="JAINUF010000014">
    <property type="protein sequence ID" value="KAJ8342022.1"/>
    <property type="molecule type" value="Genomic_DNA"/>
</dbReference>